<dbReference type="Gene3D" id="1.10.8.10">
    <property type="entry name" value="DNA helicase RuvA subunit, C-terminal domain"/>
    <property type="match status" value="1"/>
</dbReference>
<keyword evidence="4 7" id="KW-0251">Elongation factor</keyword>
<evidence type="ECO:0000256" key="7">
    <source>
        <dbReference type="HAMAP-Rule" id="MF_00050"/>
    </source>
</evidence>
<dbReference type="PROSITE" id="PS01127">
    <property type="entry name" value="EF_TS_2"/>
    <property type="match status" value="1"/>
</dbReference>
<evidence type="ECO:0000256" key="8">
    <source>
        <dbReference type="RuleBase" id="RU000642"/>
    </source>
</evidence>
<dbReference type="InterPro" id="IPR018101">
    <property type="entry name" value="Transl_elong_Ts_CS"/>
</dbReference>
<dbReference type="HAMAP" id="MF_00050">
    <property type="entry name" value="EF_Ts"/>
    <property type="match status" value="1"/>
</dbReference>
<dbReference type="Proteomes" id="UP001195571">
    <property type="component" value="Unassembled WGS sequence"/>
</dbReference>
<gene>
    <name evidence="7" type="primary">tsf</name>
    <name evidence="11" type="ORF">CHTY_001260</name>
</gene>
<dbReference type="RefSeq" id="WP_203552120.1">
    <property type="nucleotide sequence ID" value="NZ_JACAOD020000005.1"/>
</dbReference>
<keyword evidence="5 7" id="KW-0648">Protein biosynthesis</keyword>
<feature type="domain" description="Translation elongation factor EFTs/EF1B dimerisation" evidence="10">
    <location>
        <begin position="70"/>
        <end position="273"/>
    </location>
</feature>
<evidence type="ECO:0000256" key="4">
    <source>
        <dbReference type="ARBA" id="ARBA00022768"/>
    </source>
</evidence>
<comment type="subcellular location">
    <subcellularLocation>
        <location evidence="7 9">Cytoplasm</location>
    </subcellularLocation>
</comment>
<dbReference type="Gene3D" id="3.30.479.20">
    <property type="entry name" value="Elongation factor Ts, dimerisation domain"/>
    <property type="match status" value="2"/>
</dbReference>
<comment type="similarity">
    <text evidence="1 7 8">Belongs to the EF-Ts family.</text>
</comment>
<evidence type="ECO:0000256" key="3">
    <source>
        <dbReference type="ARBA" id="ARBA00022490"/>
    </source>
</evidence>
<accession>A0ABS5CY05</accession>
<protein>
    <recommendedName>
        <fullName evidence="2 7">Elongation factor Ts</fullName>
        <shortName evidence="7">EF-Ts</shortName>
    </recommendedName>
</protein>
<reference evidence="11" key="1">
    <citation type="submission" date="2021-04" db="EMBL/GenBank/DDBJ databases">
        <title>Genomic features of Candidatus Phytoplasma meliae isolate ChTYXIII (1SrXIII-G).</title>
        <authorList>
            <person name="Fernandez F.D."/>
            <person name="Conci L.R."/>
        </authorList>
    </citation>
    <scope>NUCLEOTIDE SEQUENCE [LARGE SCALE GENOMIC DNA]</scope>
    <source>
        <strain evidence="11">ChTYXIII-Mo</strain>
    </source>
</reference>
<dbReference type="CDD" id="cd14275">
    <property type="entry name" value="UBA_EF-Ts"/>
    <property type="match status" value="1"/>
</dbReference>
<evidence type="ECO:0000256" key="5">
    <source>
        <dbReference type="ARBA" id="ARBA00022917"/>
    </source>
</evidence>
<proteinExistence type="inferred from homology"/>
<dbReference type="InterPro" id="IPR009060">
    <property type="entry name" value="UBA-like_sf"/>
</dbReference>
<evidence type="ECO:0000256" key="2">
    <source>
        <dbReference type="ARBA" id="ARBA00016956"/>
    </source>
</evidence>
<sequence length="275" mass="31996">MKITIDMIKELRQKTHASMIECKKSLEKTLGNIEKAIVLLREKGIIKASQKQHRITAEGLINIVIDQNNAFLYELNSETDFVAKNEHFQQLVDTIGKTILQKQLQTVEDILSATYQNKKIKDLILEKISILGETITLKRVLKITKKDQECFGTYKHQGGRISVLTILKNNCPLIAEDIAMHIAAVEPKFLTFDQIDPQFIKLEKNILQNQTEKEFLDKKPLHILDKIVQERLNKVLRDHCLLEQFFIKNPKQKIKDYLKKNQTDVTYFIRWAITN</sequence>
<evidence type="ECO:0000256" key="9">
    <source>
        <dbReference type="RuleBase" id="RU000643"/>
    </source>
</evidence>
<keyword evidence="12" id="KW-1185">Reference proteome</keyword>
<evidence type="ECO:0000313" key="11">
    <source>
        <dbReference type="EMBL" id="MBP5835855.1"/>
    </source>
</evidence>
<dbReference type="Gene3D" id="1.10.286.20">
    <property type="match status" value="1"/>
</dbReference>
<evidence type="ECO:0000259" key="10">
    <source>
        <dbReference type="Pfam" id="PF00889"/>
    </source>
</evidence>
<dbReference type="NCBIfam" id="TIGR00116">
    <property type="entry name" value="tsf"/>
    <property type="match status" value="1"/>
</dbReference>
<dbReference type="GO" id="GO:0003746">
    <property type="term" value="F:translation elongation factor activity"/>
    <property type="evidence" value="ECO:0007669"/>
    <property type="project" value="UniProtKB-KW"/>
</dbReference>
<comment type="caution">
    <text evidence="11">The sequence shown here is derived from an EMBL/GenBank/DDBJ whole genome shotgun (WGS) entry which is preliminary data.</text>
</comment>
<evidence type="ECO:0000256" key="1">
    <source>
        <dbReference type="ARBA" id="ARBA00005532"/>
    </source>
</evidence>
<comment type="function">
    <text evidence="6 7 8">Associates with the EF-Tu.GDP complex and induces the exchange of GDP to GTP. It remains bound to the aminoacyl-tRNA.EF-Tu.GTP complex up to the GTP hydrolysis stage on the ribosome.</text>
</comment>
<name>A0ABS5CY05_9MOLU</name>
<dbReference type="SUPFAM" id="SSF46934">
    <property type="entry name" value="UBA-like"/>
    <property type="match status" value="1"/>
</dbReference>
<dbReference type="EMBL" id="JACAOD020000005">
    <property type="protein sequence ID" value="MBP5835855.1"/>
    <property type="molecule type" value="Genomic_DNA"/>
</dbReference>
<dbReference type="Pfam" id="PF00889">
    <property type="entry name" value="EF_TS"/>
    <property type="match status" value="1"/>
</dbReference>
<feature type="region of interest" description="Involved in Mg(2+) ion dislocation from EF-Tu" evidence="7">
    <location>
        <begin position="79"/>
        <end position="82"/>
    </location>
</feature>
<evidence type="ECO:0000256" key="6">
    <source>
        <dbReference type="ARBA" id="ARBA00025453"/>
    </source>
</evidence>
<dbReference type="SUPFAM" id="SSF54713">
    <property type="entry name" value="Elongation factor Ts (EF-Ts), dimerisation domain"/>
    <property type="match status" value="1"/>
</dbReference>
<organism evidence="11 12">
    <name type="scientific">Candidatus Phytoplasma meliae</name>
    <dbReference type="NCBI Taxonomy" id="1848402"/>
    <lineage>
        <taxon>Bacteria</taxon>
        <taxon>Bacillati</taxon>
        <taxon>Mycoplasmatota</taxon>
        <taxon>Mollicutes</taxon>
        <taxon>Acholeplasmatales</taxon>
        <taxon>Acholeplasmataceae</taxon>
        <taxon>Candidatus Phytoplasma</taxon>
        <taxon>16SrXIII (Mexican periwinkle virescence group)</taxon>
    </lineage>
</organism>
<dbReference type="InterPro" id="IPR001816">
    <property type="entry name" value="Transl_elong_EFTs/EF1B"/>
</dbReference>
<dbReference type="InterPro" id="IPR014039">
    <property type="entry name" value="Transl_elong_EFTs/EF1B_dimer"/>
</dbReference>
<dbReference type="PANTHER" id="PTHR11741">
    <property type="entry name" value="ELONGATION FACTOR TS"/>
    <property type="match status" value="1"/>
</dbReference>
<keyword evidence="3 7" id="KW-0963">Cytoplasm</keyword>
<dbReference type="PANTHER" id="PTHR11741:SF0">
    <property type="entry name" value="ELONGATION FACTOR TS, MITOCHONDRIAL"/>
    <property type="match status" value="1"/>
</dbReference>
<dbReference type="InterPro" id="IPR036402">
    <property type="entry name" value="EF-Ts_dimer_sf"/>
</dbReference>
<evidence type="ECO:0000313" key="12">
    <source>
        <dbReference type="Proteomes" id="UP001195571"/>
    </source>
</evidence>